<feature type="binding site" evidence="4">
    <location>
        <position position="192"/>
    </location>
    <ligand>
        <name>3-amino-2-oxopropyl phosphate</name>
        <dbReference type="ChEBI" id="CHEBI:57279"/>
    </ligand>
</feature>
<comment type="function">
    <text evidence="4">Catalyzes the complicated ring closure reaction between the two acyclic compounds 1-deoxy-D-xylulose-5-phosphate (DXP) and 3-amino-2-oxopropyl phosphate (1-amino-acetone-3-phosphate or AAP) to form pyridoxine 5'-phosphate (PNP) and inorganic phosphate.</text>
</comment>
<feature type="binding site" evidence="4">
    <location>
        <position position="18"/>
    </location>
    <ligand>
        <name>3-amino-2-oxopropyl phosphate</name>
        <dbReference type="ChEBI" id="CHEBI:57279"/>
    </ligand>
</feature>
<feature type="binding site" evidence="4">
    <location>
        <position position="45"/>
    </location>
    <ligand>
        <name>1-deoxy-D-xylulose 5-phosphate</name>
        <dbReference type="ChEBI" id="CHEBI:57792"/>
    </ligand>
</feature>
<dbReference type="EMBL" id="CP040098">
    <property type="protein sequence ID" value="QCQ21140.1"/>
    <property type="molecule type" value="Genomic_DNA"/>
</dbReference>
<keyword evidence="7" id="KW-1185">Reference proteome</keyword>
<feature type="binding site" evidence="4">
    <location>
        <position position="7"/>
    </location>
    <ligand>
        <name>3-amino-2-oxopropyl phosphate</name>
        <dbReference type="ChEBI" id="CHEBI:57279"/>
    </ligand>
</feature>
<dbReference type="NCBIfam" id="NF003625">
    <property type="entry name" value="PRK05265.1-3"/>
    <property type="match status" value="1"/>
</dbReference>
<gene>
    <name evidence="4" type="primary">pdxJ</name>
    <name evidence="6" type="ORF">FDQ92_02375</name>
</gene>
<dbReference type="InterPro" id="IPR036130">
    <property type="entry name" value="Pyridoxine-5'_phos_synth"/>
</dbReference>
<feature type="active site" description="Proton acceptor" evidence="4">
    <location>
        <position position="70"/>
    </location>
</feature>
<dbReference type="KEGG" id="dax:FDQ92_02375"/>
<dbReference type="InterPro" id="IPR004569">
    <property type="entry name" value="PyrdxlP_synth_PdxJ"/>
</dbReference>
<comment type="catalytic activity">
    <reaction evidence="4">
        <text>3-amino-2-oxopropyl phosphate + 1-deoxy-D-xylulose 5-phosphate = pyridoxine 5'-phosphate + phosphate + 2 H2O + H(+)</text>
        <dbReference type="Rhea" id="RHEA:15265"/>
        <dbReference type="ChEBI" id="CHEBI:15377"/>
        <dbReference type="ChEBI" id="CHEBI:15378"/>
        <dbReference type="ChEBI" id="CHEBI:43474"/>
        <dbReference type="ChEBI" id="CHEBI:57279"/>
        <dbReference type="ChEBI" id="CHEBI:57792"/>
        <dbReference type="ChEBI" id="CHEBI:58589"/>
        <dbReference type="EC" id="2.6.99.2"/>
    </reaction>
</comment>
<dbReference type="PANTHER" id="PTHR30456:SF0">
    <property type="entry name" value="PYRIDOXINE 5'-PHOSPHATE SYNTHASE"/>
    <property type="match status" value="1"/>
</dbReference>
<reference evidence="6 7" key="1">
    <citation type="submission" date="2019-05" db="EMBL/GenBank/DDBJ databases">
        <title>The Complete Genome Sequence of the n-alkane-degrading Desulfoglaeba alkanexedens ALDC reveals multiple alkylsuccinate synthase gene clusters.</title>
        <authorList>
            <person name="Callaghan A.V."/>
            <person name="Davidova I.A."/>
            <person name="Duncan K.E."/>
            <person name="Morris B."/>
            <person name="McInerney M.J."/>
        </authorList>
    </citation>
    <scope>NUCLEOTIDE SEQUENCE [LARGE SCALE GENOMIC DNA]</scope>
    <source>
        <strain evidence="6 7">ALDC</strain>
    </source>
</reference>
<dbReference type="Gene3D" id="3.20.20.70">
    <property type="entry name" value="Aldolase class I"/>
    <property type="match status" value="1"/>
</dbReference>
<feature type="binding site" evidence="4">
    <location>
        <begin position="9"/>
        <end position="10"/>
    </location>
    <ligand>
        <name>1-deoxy-D-xylulose 5-phosphate</name>
        <dbReference type="ChEBI" id="CHEBI:57792"/>
    </ligand>
</feature>
<reference evidence="6 7" key="2">
    <citation type="submission" date="2019-05" db="EMBL/GenBank/DDBJ databases">
        <authorList>
            <person name="Suflita J.M."/>
            <person name="Marks C.R."/>
        </authorList>
    </citation>
    <scope>NUCLEOTIDE SEQUENCE [LARGE SCALE GENOMIC DNA]</scope>
    <source>
        <strain evidence="6 7">ALDC</strain>
    </source>
</reference>
<protein>
    <recommendedName>
        <fullName evidence="4 5">Pyridoxine 5'-phosphate synthase</fullName>
        <shortName evidence="4">PNP synthase</shortName>
        <ecNumber evidence="4 5">2.6.99.2</ecNumber>
    </recommendedName>
</protein>
<dbReference type="CDD" id="cd00003">
    <property type="entry name" value="PNPsynthase"/>
    <property type="match status" value="1"/>
</dbReference>
<keyword evidence="2 4" id="KW-0808">Transferase</keyword>
<comment type="subunit">
    <text evidence="4">Homooctamer; tetramer of dimers.</text>
</comment>
<comment type="similarity">
    <text evidence="4">Belongs to the PNP synthase family.</text>
</comment>
<evidence type="ECO:0000256" key="5">
    <source>
        <dbReference type="NCBIfam" id="TIGR00559"/>
    </source>
</evidence>
<organism evidence="6 7">
    <name type="scientific">Desulfoglaeba alkanexedens ALDC</name>
    <dbReference type="NCBI Taxonomy" id="980445"/>
    <lineage>
        <taxon>Bacteria</taxon>
        <taxon>Pseudomonadati</taxon>
        <taxon>Thermodesulfobacteriota</taxon>
        <taxon>Syntrophobacteria</taxon>
        <taxon>Syntrophobacterales</taxon>
        <taxon>Syntrophobacteraceae</taxon>
        <taxon>Desulfoglaeba</taxon>
    </lineage>
</organism>
<dbReference type="GO" id="GO:0033856">
    <property type="term" value="F:pyridoxine 5'-phosphate synthase activity"/>
    <property type="evidence" value="ECO:0007669"/>
    <property type="project" value="UniProtKB-UniRule"/>
</dbReference>
<dbReference type="NCBIfam" id="TIGR00559">
    <property type="entry name" value="pdxJ"/>
    <property type="match status" value="1"/>
</dbReference>
<evidence type="ECO:0000256" key="3">
    <source>
        <dbReference type="ARBA" id="ARBA00023096"/>
    </source>
</evidence>
<dbReference type="OrthoDB" id="9806590at2"/>
<dbReference type="NCBIfam" id="NF003627">
    <property type="entry name" value="PRK05265.1-5"/>
    <property type="match status" value="1"/>
</dbReference>
<dbReference type="EC" id="2.6.99.2" evidence="4 5"/>
<keyword evidence="3 4" id="KW-0664">Pyridoxine biosynthesis</keyword>
<evidence type="ECO:0000256" key="2">
    <source>
        <dbReference type="ARBA" id="ARBA00022679"/>
    </source>
</evidence>
<dbReference type="AlphaFoldDB" id="A0A4P8L0A6"/>
<comment type="subcellular location">
    <subcellularLocation>
        <location evidence="4">Cytoplasm</location>
    </subcellularLocation>
</comment>
<dbReference type="UniPathway" id="UPA00244">
    <property type="reaction ID" value="UER00313"/>
</dbReference>
<dbReference type="HAMAP" id="MF_00279">
    <property type="entry name" value="PdxJ"/>
    <property type="match status" value="1"/>
</dbReference>
<feature type="active site" description="Proton donor" evidence="4">
    <location>
        <position position="191"/>
    </location>
</feature>
<dbReference type="GO" id="GO:0005829">
    <property type="term" value="C:cytosol"/>
    <property type="evidence" value="ECO:0007669"/>
    <property type="project" value="TreeGrafter"/>
</dbReference>
<accession>A0A4P8L0A6</accession>
<dbReference type="Pfam" id="PF03740">
    <property type="entry name" value="PdxJ"/>
    <property type="match status" value="1"/>
</dbReference>
<proteinExistence type="inferred from homology"/>
<sequence length="238" mass="26476">MVRLAINVDHVATVRQARRGAEPDPVTAAALAELGGAQGIVVHLREDRRHIQDRDVEILRKTVKTRLNLEMAATKEMVETALAVKPDIVTLVPEKRQELTTEGGLDVVLYEDALRSAVKTLHDGGILVSLFINPDPRQVKTAHKLDADCVELHTGMFSEARSFVQRQDEFERLETAAKLAHKLGLAILAGHGVDYQNIYWLRNLPEVEEFSIGHAVIARAMLVGMERAVREMLALLSR</sequence>
<evidence type="ECO:0000256" key="4">
    <source>
        <dbReference type="HAMAP-Rule" id="MF_00279"/>
    </source>
</evidence>
<dbReference type="Proteomes" id="UP000298602">
    <property type="component" value="Chromosome"/>
</dbReference>
<evidence type="ECO:0000313" key="7">
    <source>
        <dbReference type="Proteomes" id="UP000298602"/>
    </source>
</evidence>
<feature type="binding site" evidence="4">
    <location>
        <position position="50"/>
    </location>
    <ligand>
        <name>1-deoxy-D-xylulose 5-phosphate</name>
        <dbReference type="ChEBI" id="CHEBI:57792"/>
    </ligand>
</feature>
<evidence type="ECO:0000313" key="6">
    <source>
        <dbReference type="EMBL" id="QCQ21140.1"/>
    </source>
</evidence>
<dbReference type="PANTHER" id="PTHR30456">
    <property type="entry name" value="PYRIDOXINE 5'-PHOSPHATE SYNTHASE"/>
    <property type="match status" value="1"/>
</dbReference>
<dbReference type="SUPFAM" id="SSF63892">
    <property type="entry name" value="Pyridoxine 5'-phosphate synthase"/>
    <property type="match status" value="1"/>
</dbReference>
<dbReference type="InterPro" id="IPR013785">
    <property type="entry name" value="Aldolase_TIM"/>
</dbReference>
<keyword evidence="1 4" id="KW-0963">Cytoplasm</keyword>
<dbReference type="RefSeq" id="WP_137423109.1">
    <property type="nucleotide sequence ID" value="NZ_CP040098.1"/>
</dbReference>
<feature type="binding site" evidence="4">
    <location>
        <position position="100"/>
    </location>
    <ligand>
        <name>1-deoxy-D-xylulose 5-phosphate</name>
        <dbReference type="ChEBI" id="CHEBI:57792"/>
    </ligand>
</feature>
<feature type="site" description="Transition state stabilizer" evidence="4">
    <location>
        <position position="151"/>
    </location>
</feature>
<dbReference type="GO" id="GO:0008615">
    <property type="term" value="P:pyridoxine biosynthetic process"/>
    <property type="evidence" value="ECO:0007669"/>
    <property type="project" value="UniProtKB-UniRule"/>
</dbReference>
<name>A0A4P8L0A6_9BACT</name>
<evidence type="ECO:0000256" key="1">
    <source>
        <dbReference type="ARBA" id="ARBA00022490"/>
    </source>
</evidence>
<feature type="binding site" evidence="4">
    <location>
        <begin position="213"/>
        <end position="214"/>
    </location>
    <ligand>
        <name>3-amino-2-oxopropyl phosphate</name>
        <dbReference type="ChEBI" id="CHEBI:57279"/>
    </ligand>
</feature>
<feature type="active site" description="Proton acceptor" evidence="4">
    <location>
        <position position="43"/>
    </location>
</feature>
<comment type="pathway">
    <text evidence="4">Cofactor biosynthesis; pyridoxine 5'-phosphate biosynthesis; pyridoxine 5'-phosphate from D-erythrose 4-phosphate: step 5/5.</text>
</comment>